<evidence type="ECO:0000313" key="3">
    <source>
        <dbReference type="EMBL" id="CAN75476.1"/>
    </source>
</evidence>
<feature type="repeat" description="RCC1" evidence="2">
    <location>
        <begin position="79"/>
        <end position="130"/>
    </location>
</feature>
<dbReference type="PANTHER" id="PTHR22870:SF437">
    <property type="entry name" value="REGULATOR OF CHROMOSOME CONDENSATION (RCC1) FAMILY WITH FYVE ZINC FINGER DOMAIN-CONTAINING PROTEIN"/>
    <property type="match status" value="1"/>
</dbReference>
<dbReference type="Gene3D" id="2.130.10.30">
    <property type="entry name" value="Regulator of chromosome condensation 1/beta-lactamase-inhibitor protein II"/>
    <property type="match status" value="1"/>
</dbReference>
<accession>A5CAA0</accession>
<dbReference type="Pfam" id="PF00415">
    <property type="entry name" value="RCC1"/>
    <property type="match status" value="1"/>
</dbReference>
<dbReference type="PANTHER" id="PTHR22870">
    <property type="entry name" value="REGULATOR OF CHROMOSOME CONDENSATION"/>
    <property type="match status" value="1"/>
</dbReference>
<dbReference type="EMBL" id="AM487925">
    <property type="protein sequence ID" value="CAN75476.1"/>
    <property type="molecule type" value="Genomic_DNA"/>
</dbReference>
<organism evidence="3">
    <name type="scientific">Vitis vinifera</name>
    <name type="common">Grape</name>
    <dbReference type="NCBI Taxonomy" id="29760"/>
    <lineage>
        <taxon>Eukaryota</taxon>
        <taxon>Viridiplantae</taxon>
        <taxon>Streptophyta</taxon>
        <taxon>Embryophyta</taxon>
        <taxon>Tracheophyta</taxon>
        <taxon>Spermatophyta</taxon>
        <taxon>Magnoliopsida</taxon>
        <taxon>eudicotyledons</taxon>
        <taxon>Gunneridae</taxon>
        <taxon>Pentapetalae</taxon>
        <taxon>rosids</taxon>
        <taxon>Vitales</taxon>
        <taxon>Vitaceae</taxon>
        <taxon>Viteae</taxon>
        <taxon>Vitis</taxon>
    </lineage>
</organism>
<reference evidence="3" key="1">
    <citation type="journal article" date="2007" name="PLoS ONE">
        <title>The first genome sequence of an elite grapevine cultivar (Pinot noir Vitis vinifera L.): coping with a highly heterozygous genome.</title>
        <authorList>
            <person name="Velasco R."/>
            <person name="Zharkikh A."/>
            <person name="Troggio M."/>
            <person name="Cartwright D.A."/>
            <person name="Cestaro A."/>
            <person name="Pruss D."/>
            <person name="Pindo M."/>
            <person name="FitzGerald L.M."/>
            <person name="Vezzulli S."/>
            <person name="Reid J."/>
            <person name="Malacarne G."/>
            <person name="Iliev D."/>
            <person name="Coppola G."/>
            <person name="Wardell B."/>
            <person name="Micheletti D."/>
            <person name="Macalma T."/>
            <person name="Facci M."/>
            <person name="Mitchell J.T."/>
            <person name="Perazzolli M."/>
            <person name="Eldredge G."/>
            <person name="Gatto P."/>
            <person name="Oyzerski R."/>
            <person name="Moretto M."/>
            <person name="Gutin N."/>
            <person name="Stefanini M."/>
            <person name="Chen Y."/>
            <person name="Segala C."/>
            <person name="Davenport C."/>
            <person name="Dematte L."/>
            <person name="Mraz A."/>
            <person name="Battilana J."/>
            <person name="Stormo K."/>
            <person name="Costa F."/>
            <person name="Tao Q."/>
            <person name="Si-Ammour A."/>
            <person name="Harkins T."/>
            <person name="Lackey A."/>
            <person name="Perbost C."/>
            <person name="Taillon B."/>
            <person name="Stella A."/>
            <person name="Solovyev V."/>
            <person name="Fawcett J.A."/>
            <person name="Sterck L."/>
            <person name="Vandepoele K."/>
            <person name="Grando S.M."/>
            <person name="Toppo S."/>
            <person name="Moser C."/>
            <person name="Lanchbury J."/>
            <person name="Bogden R."/>
            <person name="Skolnick M."/>
            <person name="Sgaramella V."/>
            <person name="Bhatnagar S.K."/>
            <person name="Fontana P."/>
            <person name="Gutin A."/>
            <person name="Van de Peer Y."/>
            <person name="Salamini F."/>
            <person name="Viola R."/>
        </authorList>
    </citation>
    <scope>NUCLEOTIDE SEQUENCE</scope>
</reference>
<sequence>MSSRSYRHIKLTGTASLRKWDILFHPMRKILLQRLFDICQISSGISNLRTGISACGVWHTVAVVGIMVGNPSSSNCSSGKPFTWGDSDKGRFGHGDKEAKLVPTCVAAPIDPNFCRIACGHSLTVALTTSGYVYTIGRPMHHKGESSNTVIHSPSFIIPVPTSQSSEALFPGSYPKSTAAIMCSRLRFETFQLGTVLVCMAPLRFTGWLHGLIEEEEDRSSLEDNSQECI</sequence>
<dbReference type="InterPro" id="IPR009091">
    <property type="entry name" value="RCC1/BLIP-II"/>
</dbReference>
<protein>
    <recommendedName>
        <fullName evidence="4">Ultraviolet-B receptor UVR8</fullName>
    </recommendedName>
</protein>
<dbReference type="InterPro" id="IPR051210">
    <property type="entry name" value="Ub_ligase/GEF_domain"/>
</dbReference>
<evidence type="ECO:0000256" key="2">
    <source>
        <dbReference type="PROSITE-ProRule" id="PRU00235"/>
    </source>
</evidence>
<name>A5CAA0_VITVI</name>
<dbReference type="SUPFAM" id="SSF50985">
    <property type="entry name" value="RCC1/BLIP-II"/>
    <property type="match status" value="1"/>
</dbReference>
<dbReference type="AlphaFoldDB" id="A5CAA0"/>
<gene>
    <name evidence="3" type="ORF">VITISV_017798</name>
</gene>
<proteinExistence type="predicted"/>
<dbReference type="InterPro" id="IPR000408">
    <property type="entry name" value="Reg_chr_condens"/>
</dbReference>
<evidence type="ECO:0000256" key="1">
    <source>
        <dbReference type="ARBA" id="ARBA00022737"/>
    </source>
</evidence>
<evidence type="ECO:0008006" key="4">
    <source>
        <dbReference type="Google" id="ProtNLM"/>
    </source>
</evidence>
<keyword evidence="1" id="KW-0677">Repeat</keyword>
<dbReference type="PROSITE" id="PS50012">
    <property type="entry name" value="RCC1_3"/>
    <property type="match status" value="1"/>
</dbReference>